<dbReference type="HAMAP" id="MF_00787">
    <property type="entry name" value="CbiD"/>
    <property type="match status" value="1"/>
</dbReference>
<dbReference type="PANTHER" id="PTHR35863:SF1">
    <property type="entry name" value="COBALT-PRECORRIN-5B C(1)-METHYLTRANSFERASE"/>
    <property type="match status" value="1"/>
</dbReference>
<dbReference type="PANTHER" id="PTHR35863">
    <property type="entry name" value="COBALT-PRECORRIN-5B C(1)-METHYLTRANSFERASE"/>
    <property type="match status" value="1"/>
</dbReference>
<keyword evidence="7" id="KW-1185">Reference proteome</keyword>
<dbReference type="SUPFAM" id="SSF111342">
    <property type="entry name" value="CbiD-like"/>
    <property type="match status" value="1"/>
</dbReference>
<comment type="pathway">
    <text evidence="5">Cofactor biosynthesis; adenosylcobalamin biosynthesis; cob(II)yrinate a,c-diamide from sirohydrochlorin (anaerobic route): step 6/10.</text>
</comment>
<dbReference type="Proteomes" id="UP000243084">
    <property type="component" value="Unassembled WGS sequence"/>
</dbReference>
<dbReference type="NCBIfam" id="NF000849">
    <property type="entry name" value="PRK00075.1-1"/>
    <property type="match status" value="1"/>
</dbReference>
<dbReference type="GO" id="GO:0019251">
    <property type="term" value="P:anaerobic cobalamin biosynthetic process"/>
    <property type="evidence" value="ECO:0007669"/>
    <property type="project" value="UniProtKB-UniRule"/>
</dbReference>
<keyword evidence="4 5" id="KW-0949">S-adenosyl-L-methionine</keyword>
<comment type="function">
    <text evidence="5">Catalyzes the methylation of C-1 in cobalt-precorrin-5B to form cobalt-precorrin-6A.</text>
</comment>
<accession>A0A1I5X6W8</accession>
<evidence type="ECO:0000256" key="4">
    <source>
        <dbReference type="ARBA" id="ARBA00022691"/>
    </source>
</evidence>
<dbReference type="RefSeq" id="WP_092433633.1">
    <property type="nucleotide sequence ID" value="NZ_FOXM01000015.1"/>
</dbReference>
<dbReference type="EMBL" id="FOXM01000015">
    <property type="protein sequence ID" value="SFQ27733.1"/>
    <property type="molecule type" value="Genomic_DNA"/>
</dbReference>
<dbReference type="GO" id="GO:0043780">
    <property type="term" value="F:cobalt-precorrin-5B C1-methyltransferase activity"/>
    <property type="evidence" value="ECO:0007669"/>
    <property type="project" value="RHEA"/>
</dbReference>
<comment type="catalytic activity">
    <reaction evidence="5">
        <text>Co-precorrin-5B + S-adenosyl-L-methionine = Co-precorrin-6A + S-adenosyl-L-homocysteine</text>
        <dbReference type="Rhea" id="RHEA:26285"/>
        <dbReference type="ChEBI" id="CHEBI:57856"/>
        <dbReference type="ChEBI" id="CHEBI:59789"/>
        <dbReference type="ChEBI" id="CHEBI:60063"/>
        <dbReference type="ChEBI" id="CHEBI:60064"/>
        <dbReference type="EC" id="2.1.1.195"/>
    </reaction>
</comment>
<dbReference type="OrthoDB" id="6439987at2"/>
<dbReference type="PIRSF" id="PIRSF026782">
    <property type="entry name" value="CbiD"/>
    <property type="match status" value="1"/>
</dbReference>
<dbReference type="InterPro" id="IPR002748">
    <property type="entry name" value="CbiD"/>
</dbReference>
<reference evidence="7" key="1">
    <citation type="submission" date="2016-10" db="EMBL/GenBank/DDBJ databases">
        <authorList>
            <person name="Varghese N."/>
            <person name="Submissions S."/>
        </authorList>
    </citation>
    <scope>NUCLEOTIDE SEQUENCE [LARGE SCALE GENOMIC DNA]</scope>
    <source>
        <strain evidence="7">JCM 18195</strain>
    </source>
</reference>
<dbReference type="EC" id="2.1.1.195" evidence="5"/>
<evidence type="ECO:0000256" key="5">
    <source>
        <dbReference type="HAMAP-Rule" id="MF_00787"/>
    </source>
</evidence>
<gene>
    <name evidence="5" type="primary">cbiD</name>
    <name evidence="6" type="ORF">SAMN05216229_11562</name>
</gene>
<name>A0A1I5X6W8_9GAMM</name>
<evidence type="ECO:0000313" key="6">
    <source>
        <dbReference type="EMBL" id="SFQ27733.1"/>
    </source>
</evidence>
<dbReference type="Pfam" id="PF01888">
    <property type="entry name" value="CbiD"/>
    <property type="match status" value="1"/>
</dbReference>
<dbReference type="AlphaFoldDB" id="A0A1I5X6W8"/>
<protein>
    <recommendedName>
        <fullName evidence="5">Cobalt-precorrin-5B C(1)-methyltransferase</fullName>
        <ecNumber evidence="5">2.1.1.195</ecNumber>
    </recommendedName>
    <alternativeName>
        <fullName evidence="5">Cobalt-precorrin-6A synthase</fullName>
    </alternativeName>
</protein>
<dbReference type="NCBIfam" id="TIGR00312">
    <property type="entry name" value="cbiD"/>
    <property type="match status" value="1"/>
</dbReference>
<sequence length="366" mass="37702">MREETPEQPAPLRTGLTTGSCATATSLAAARLLLGGEVCDAVAITLPKGKQVSMRLEFCRSCEGGAEAGTLKDGGDDPDATHGALICARVTLSEQPGVRFHAGPGVGTVTRPGLVLPVGEPAINPVPRQMMTGHLTALAAECGYAGGFEVSIGVENGAEIALKTMNPRLGILGGISILGTSGIVRPFSCSAYIASIHQGIDVARANGIRHLAACTGNASEDAMRRHYGLDDSALIEMGDFAGAVLKHLRKAPVAHLSLCGGFGKISKLAAGHLDLHSRHSSIDLPQLAGWAAELGADAELQQTMRDANTSQQALALASAAGVALGDAVCARALAFARRIVPAAVRLEVFAIDRQGRFVGRALEATP</sequence>
<keyword evidence="2 5" id="KW-0489">Methyltransferase</keyword>
<evidence type="ECO:0000313" key="7">
    <source>
        <dbReference type="Proteomes" id="UP000243084"/>
    </source>
</evidence>
<dbReference type="InterPro" id="IPR036074">
    <property type="entry name" value="CbiD_sf"/>
</dbReference>
<comment type="similarity">
    <text evidence="5">Belongs to the CbiD family.</text>
</comment>
<evidence type="ECO:0000256" key="3">
    <source>
        <dbReference type="ARBA" id="ARBA00022679"/>
    </source>
</evidence>
<dbReference type="Gene3D" id="3.30.2110.10">
    <property type="entry name" value="CbiD-like"/>
    <property type="match status" value="1"/>
</dbReference>
<organism evidence="6 7">
    <name type="scientific">Geopseudomonas sagittaria</name>
    <dbReference type="NCBI Taxonomy" id="1135990"/>
    <lineage>
        <taxon>Bacteria</taxon>
        <taxon>Pseudomonadati</taxon>
        <taxon>Pseudomonadota</taxon>
        <taxon>Gammaproteobacteria</taxon>
        <taxon>Pseudomonadales</taxon>
        <taxon>Pseudomonadaceae</taxon>
        <taxon>Geopseudomonas</taxon>
    </lineage>
</organism>
<dbReference type="GO" id="GO:0032259">
    <property type="term" value="P:methylation"/>
    <property type="evidence" value="ECO:0007669"/>
    <property type="project" value="UniProtKB-KW"/>
</dbReference>
<proteinExistence type="inferred from homology"/>
<keyword evidence="3 5" id="KW-0808">Transferase</keyword>
<evidence type="ECO:0000256" key="1">
    <source>
        <dbReference type="ARBA" id="ARBA00022573"/>
    </source>
</evidence>
<keyword evidence="1 5" id="KW-0169">Cobalamin biosynthesis</keyword>
<dbReference type="UniPathway" id="UPA00148">
    <property type="reaction ID" value="UER00227"/>
</dbReference>
<evidence type="ECO:0000256" key="2">
    <source>
        <dbReference type="ARBA" id="ARBA00022603"/>
    </source>
</evidence>